<keyword evidence="2" id="KW-0812">Transmembrane</keyword>
<feature type="region of interest" description="Disordered" evidence="1">
    <location>
        <begin position="227"/>
        <end position="291"/>
    </location>
</feature>
<feature type="compositionally biased region" description="Basic and acidic residues" evidence="1">
    <location>
        <begin position="259"/>
        <end position="272"/>
    </location>
</feature>
<feature type="compositionally biased region" description="Basic and acidic residues" evidence="1">
    <location>
        <begin position="282"/>
        <end position="291"/>
    </location>
</feature>
<sequence>MNNSSIKNVVLEILLIVSIILAILSMFLKYVVLNESIYLNIFSKSGTYGELKEYIYVKIDNVLSSKGINIDIKESIITEEDIKKEADNTICGFLEYLKTGENNVKPIDTSVYKQRVSDVLNSIMDNIIKPNSSDISLNDKFQTKNMVSTKGTLQVNRMDYIKPSSKGGQDNIKVERLMSKSEAEAKVREILKQKGLTEEEAIEKATKKGITEEQALKILAGYGITIDGDEPEESNNSTTVPQNSGDDVTKSQNSNNQQSKEETASNSNKEDQNAINNTQDGRSPRSKLDNIKSKLADEASKSIDKEVEKMNFNKIFESNKVQKLTQITSTIYKLFWVFIIIPIIIMCILIKINAKGLDSSLKYIGTAFFIAGLILVIASSSIHYLKAYENINAIPVYLKDTTYNIANHIFMLLSKYGVTALVIGSLLFISGAWKKVLTKKV</sequence>
<evidence type="ECO:0000313" key="4">
    <source>
        <dbReference type="Proteomes" id="UP000190973"/>
    </source>
</evidence>
<reference evidence="3 4" key="1">
    <citation type="submission" date="2016-05" db="EMBL/GenBank/DDBJ databases">
        <title>Microbial solvent formation.</title>
        <authorList>
            <person name="Poehlein A."/>
            <person name="Montoya Solano J.D."/>
            <person name="Flitsch S."/>
            <person name="Krabben P."/>
            <person name="Duerre P."/>
            <person name="Daniel R."/>
        </authorList>
    </citation>
    <scope>NUCLEOTIDE SEQUENCE [LARGE SCALE GENOMIC DNA]</scope>
    <source>
        <strain evidence="3 4">DSM 53</strain>
    </source>
</reference>
<feature type="transmembrane region" description="Helical" evidence="2">
    <location>
        <begin position="9"/>
        <end position="32"/>
    </location>
</feature>
<keyword evidence="2" id="KW-1133">Transmembrane helix</keyword>
<protein>
    <submittedName>
        <fullName evidence="3">Uncharacterized protein</fullName>
    </submittedName>
</protein>
<dbReference type="Proteomes" id="UP000190973">
    <property type="component" value="Unassembled WGS sequence"/>
</dbReference>
<gene>
    <name evidence="3" type="ORF">CLBCK_42000</name>
</gene>
<proteinExistence type="predicted"/>
<feature type="transmembrane region" description="Helical" evidence="2">
    <location>
        <begin position="405"/>
        <end position="429"/>
    </location>
</feature>
<keyword evidence="2" id="KW-0472">Membrane</keyword>
<accession>A0A1S8RVP5</accession>
<dbReference type="EMBL" id="LZZI01000114">
    <property type="protein sequence ID" value="OOM57267.1"/>
    <property type="molecule type" value="Genomic_DNA"/>
</dbReference>
<dbReference type="RefSeq" id="WP_077840450.1">
    <property type="nucleotide sequence ID" value="NZ_JABTAE010000001.1"/>
</dbReference>
<feature type="compositionally biased region" description="Polar residues" evidence="1">
    <location>
        <begin position="234"/>
        <end position="258"/>
    </location>
</feature>
<comment type="caution">
    <text evidence="3">The sequence shown here is derived from an EMBL/GenBank/DDBJ whole genome shotgun (WGS) entry which is preliminary data.</text>
</comment>
<feature type="transmembrane region" description="Helical" evidence="2">
    <location>
        <begin position="364"/>
        <end position="385"/>
    </location>
</feature>
<dbReference type="AlphaFoldDB" id="A0A1S8RVP5"/>
<evidence type="ECO:0000256" key="1">
    <source>
        <dbReference type="SAM" id="MobiDB-lite"/>
    </source>
</evidence>
<evidence type="ECO:0000256" key="2">
    <source>
        <dbReference type="SAM" id="Phobius"/>
    </source>
</evidence>
<name>A0A1S8RVP5_CLOBE</name>
<feature type="transmembrane region" description="Helical" evidence="2">
    <location>
        <begin position="334"/>
        <end position="352"/>
    </location>
</feature>
<evidence type="ECO:0000313" key="3">
    <source>
        <dbReference type="EMBL" id="OOM57267.1"/>
    </source>
</evidence>
<organism evidence="3 4">
    <name type="scientific">Clostridium beijerinckii</name>
    <name type="common">Clostridium MP</name>
    <dbReference type="NCBI Taxonomy" id="1520"/>
    <lineage>
        <taxon>Bacteria</taxon>
        <taxon>Bacillati</taxon>
        <taxon>Bacillota</taxon>
        <taxon>Clostridia</taxon>
        <taxon>Eubacteriales</taxon>
        <taxon>Clostridiaceae</taxon>
        <taxon>Clostridium</taxon>
    </lineage>
</organism>